<name>M1A7G3_SOLTU</name>
<dbReference type="AlphaFoldDB" id="M1A7G3"/>
<reference evidence="2" key="1">
    <citation type="journal article" date="2011" name="Nature">
        <title>Genome sequence and analysis of the tuber crop potato.</title>
        <authorList>
            <consortium name="The Potato Genome Sequencing Consortium"/>
        </authorList>
    </citation>
    <scope>NUCLEOTIDE SEQUENCE [LARGE SCALE GENOMIC DNA]</scope>
    <source>
        <strain evidence="2">cv. DM1-3 516 R44</strain>
    </source>
</reference>
<sequence>MTTSHSQRCHSLEIPSKYTEIDGKAAKNADYSALPCPLPRCLFPIRTCSRHAFSPLSSFGMGREPHKKVFP</sequence>
<evidence type="ECO:0000313" key="2">
    <source>
        <dbReference type="Proteomes" id="UP000011115"/>
    </source>
</evidence>
<dbReference type="Proteomes" id="UP000011115">
    <property type="component" value="Unassembled WGS sequence"/>
</dbReference>
<dbReference type="EnsemblPlants" id="PGSC0003DMT400016318">
    <property type="protein sequence ID" value="PGSC0003DMT400016318"/>
    <property type="gene ID" value="PGSC0003DMG400006376"/>
</dbReference>
<dbReference type="HOGENOM" id="CLU_2744994_0_0_1"/>
<keyword evidence="2" id="KW-1185">Reference proteome</keyword>
<dbReference type="PaxDb" id="4113-PGSC0003DMT400016318"/>
<reference evidence="1" key="2">
    <citation type="submission" date="2015-06" db="UniProtKB">
        <authorList>
            <consortium name="EnsemblPlants"/>
        </authorList>
    </citation>
    <scope>IDENTIFICATION</scope>
    <source>
        <strain evidence="1">DM1-3 516 R44</strain>
    </source>
</reference>
<accession>M1A7G3</accession>
<organism evidence="1 2">
    <name type="scientific">Solanum tuberosum</name>
    <name type="common">Potato</name>
    <dbReference type="NCBI Taxonomy" id="4113"/>
    <lineage>
        <taxon>Eukaryota</taxon>
        <taxon>Viridiplantae</taxon>
        <taxon>Streptophyta</taxon>
        <taxon>Embryophyta</taxon>
        <taxon>Tracheophyta</taxon>
        <taxon>Spermatophyta</taxon>
        <taxon>Magnoliopsida</taxon>
        <taxon>eudicotyledons</taxon>
        <taxon>Gunneridae</taxon>
        <taxon>Pentapetalae</taxon>
        <taxon>asterids</taxon>
        <taxon>lamiids</taxon>
        <taxon>Solanales</taxon>
        <taxon>Solanaceae</taxon>
        <taxon>Solanoideae</taxon>
        <taxon>Solaneae</taxon>
        <taxon>Solanum</taxon>
    </lineage>
</organism>
<evidence type="ECO:0000313" key="1">
    <source>
        <dbReference type="EnsemblPlants" id="PGSC0003DMT400016318"/>
    </source>
</evidence>
<dbReference type="InParanoid" id="M1A7G3"/>
<proteinExistence type="predicted"/>
<dbReference type="Gramene" id="PGSC0003DMT400016318">
    <property type="protein sequence ID" value="PGSC0003DMT400016318"/>
    <property type="gene ID" value="PGSC0003DMG400006376"/>
</dbReference>
<protein>
    <submittedName>
        <fullName evidence="1">Uncharacterized protein</fullName>
    </submittedName>
</protein>